<evidence type="ECO:0000313" key="3">
    <source>
        <dbReference type="EMBL" id="SDT04535.1"/>
    </source>
</evidence>
<dbReference type="Pfam" id="PF00753">
    <property type="entry name" value="Lactamase_B"/>
    <property type="match status" value="1"/>
</dbReference>
<sequence length="300" mass="29977">MDQQPTAGQPRQGGAAPPFSLGPWREVAEGVLVCVAEPDAVNLGLVLGRTGALLVDTGSSPEQGAAVRAAVAAATDLPLVGVVVTHAHPDHAFGLAAFGDVPTLGHETLPAALASAVSAGAARALGVDPAALAPPAREIAVAVAVDLGDRRVEVAHLGPGHTEGDLVVVVPDADLLFVGDLVESAPTPETAAPWWGPDSVPHAWGATLDGVIGLMTAGTRAVPGHGDLVDREFVFGTRGRVAAVSGELTHLVESGVAEADALARGSWPYPAEHVAGAVAPGYAALAGRGVKGTRPTLPLA</sequence>
<dbReference type="STRING" id="546871.SAMN04488543_2919"/>
<feature type="domain" description="Metallo-beta-lactamase" evidence="2">
    <location>
        <begin position="40"/>
        <end position="225"/>
    </location>
</feature>
<dbReference type="SMART" id="SM00849">
    <property type="entry name" value="Lactamase_B"/>
    <property type="match status" value="1"/>
</dbReference>
<keyword evidence="4" id="KW-1185">Reference proteome</keyword>
<dbReference type="OrthoDB" id="2273115at2"/>
<dbReference type="EMBL" id="LT629749">
    <property type="protein sequence ID" value="SDT04535.1"/>
    <property type="molecule type" value="Genomic_DNA"/>
</dbReference>
<dbReference type="InterPro" id="IPR050855">
    <property type="entry name" value="NDM-1-like"/>
</dbReference>
<reference evidence="3 4" key="1">
    <citation type="submission" date="2016-10" db="EMBL/GenBank/DDBJ databases">
        <authorList>
            <person name="de Groot N.N."/>
        </authorList>
    </citation>
    <scope>NUCLEOTIDE SEQUENCE [LARGE SCALE GENOMIC DNA]</scope>
    <source>
        <strain evidence="3 4">DSM 21741</strain>
    </source>
</reference>
<feature type="region of interest" description="Disordered" evidence="1">
    <location>
        <begin position="1"/>
        <end position="20"/>
    </location>
</feature>
<dbReference type="Gene3D" id="3.60.15.10">
    <property type="entry name" value="Ribonuclease Z/Hydroxyacylglutathione hydrolase-like"/>
    <property type="match status" value="1"/>
</dbReference>
<evidence type="ECO:0000259" key="2">
    <source>
        <dbReference type="SMART" id="SM00849"/>
    </source>
</evidence>
<organism evidence="3 4">
    <name type="scientific">Friedmanniella luteola</name>
    <dbReference type="NCBI Taxonomy" id="546871"/>
    <lineage>
        <taxon>Bacteria</taxon>
        <taxon>Bacillati</taxon>
        <taxon>Actinomycetota</taxon>
        <taxon>Actinomycetes</taxon>
        <taxon>Propionibacteriales</taxon>
        <taxon>Nocardioidaceae</taxon>
        <taxon>Friedmanniella</taxon>
    </lineage>
</organism>
<dbReference type="Proteomes" id="UP000199092">
    <property type="component" value="Chromosome I"/>
</dbReference>
<evidence type="ECO:0000313" key="4">
    <source>
        <dbReference type="Proteomes" id="UP000199092"/>
    </source>
</evidence>
<dbReference type="RefSeq" id="WP_157720512.1">
    <property type="nucleotide sequence ID" value="NZ_LT629749.1"/>
</dbReference>
<gene>
    <name evidence="3" type="ORF">SAMN04488543_2919</name>
</gene>
<dbReference type="CDD" id="cd16282">
    <property type="entry name" value="metallo-hydrolase-like_MBL-fold"/>
    <property type="match status" value="1"/>
</dbReference>
<evidence type="ECO:0000256" key="1">
    <source>
        <dbReference type="SAM" id="MobiDB-lite"/>
    </source>
</evidence>
<dbReference type="SUPFAM" id="SSF56281">
    <property type="entry name" value="Metallo-hydrolase/oxidoreductase"/>
    <property type="match status" value="1"/>
</dbReference>
<dbReference type="InterPro" id="IPR001279">
    <property type="entry name" value="Metallo-B-lactamas"/>
</dbReference>
<dbReference type="PANTHER" id="PTHR42951:SF4">
    <property type="entry name" value="ACYL-COENZYME A THIOESTERASE MBLAC2"/>
    <property type="match status" value="1"/>
</dbReference>
<protein>
    <submittedName>
        <fullName evidence="3">Glyoxylase, beta-lactamase superfamily II</fullName>
    </submittedName>
</protein>
<proteinExistence type="predicted"/>
<dbReference type="InterPro" id="IPR036866">
    <property type="entry name" value="RibonucZ/Hydroxyglut_hydro"/>
</dbReference>
<accession>A0A1H1X596</accession>
<dbReference type="AlphaFoldDB" id="A0A1H1X596"/>
<dbReference type="PANTHER" id="PTHR42951">
    <property type="entry name" value="METALLO-BETA-LACTAMASE DOMAIN-CONTAINING"/>
    <property type="match status" value="1"/>
</dbReference>
<name>A0A1H1X596_9ACTN</name>